<keyword evidence="2" id="KW-0696">RNA-directed RNA polymerase</keyword>
<evidence type="ECO:0000256" key="5">
    <source>
        <dbReference type="ARBA" id="ARBA00022741"/>
    </source>
</evidence>
<feature type="domain" description="RdRp catalytic" evidence="9">
    <location>
        <begin position="342"/>
        <end position="490"/>
    </location>
</feature>
<sequence length="650" mass="74435">MTKRHVTFIRLLYRNVLDDIADEKPDLRKELDRDYLRLCSALENHGLRFLTIDMVDFGKHFDKCLSKRRLTHFEGTHMRPFKKGVVIPRLFRGLLLRVFSSTGVMHVTCDHTAVRYLRQLFYLAKKLKLECENVRTVETVRKFYQVDQRVASPSLDWDDVGFDHSALHSLSLLDGYQSSDLDLFTSSSSEDNPRIPKQLLRCIQEVCDVGAAVLGHFDPYAWTCKHGPGAVSERVGISKYDFPSWPEQLEREFPLADFAFANQALWADSLLSKEDAGRFASCESPSKLIAVPKTQKGPRLIASEPVCNQWNQQLIKNFLSDRISRTFYGQIIHLTDQNHNKAAAYQASIDGRRMTIDLSEASDRVSCWVVERMFRRNPKLLSSFQAVRTRFISNDIDRRSPKLYKLKKFSTMGSALTFPVQSLIFSNVVLGCLLYLQKQPCSIRVLKRLARQVLVFGDDIIAPTDAGYLILGALRHLGFEVNRSKTFWTGKFRESCGGDYFDGHDVTPTYALAYPVKQRPESVVSCIATRNNFFRNGYARSAQYLKSTIEAERRLSLPSLPSDFGLLSWETFGESDLSGLRCRFNKYTHRLEVRSWALCSTIRTLPERGTSHLLQYFTEAPPPSVSWKGGVRGRPKLNLRLRWVPLARIL</sequence>
<keyword evidence="5" id="KW-0547">Nucleotide-binding</keyword>
<keyword evidence="3" id="KW-0808">Transferase</keyword>
<evidence type="ECO:0000256" key="6">
    <source>
        <dbReference type="ARBA" id="ARBA00022953"/>
    </source>
</evidence>
<dbReference type="InterPro" id="IPR007096">
    <property type="entry name" value="RNA-dir_Rpol_cat_phage"/>
</dbReference>
<evidence type="ECO:0000256" key="1">
    <source>
        <dbReference type="ARBA" id="ARBA00012494"/>
    </source>
</evidence>
<evidence type="ECO:0000256" key="7">
    <source>
        <dbReference type="ARBA" id="ARBA00030248"/>
    </source>
</evidence>
<evidence type="ECO:0000259" key="9">
    <source>
        <dbReference type="PROSITE" id="PS50522"/>
    </source>
</evidence>
<dbReference type="PROSITE" id="PS50522">
    <property type="entry name" value="RDRP_PHAGE"/>
    <property type="match status" value="1"/>
</dbReference>
<evidence type="ECO:0000256" key="3">
    <source>
        <dbReference type="ARBA" id="ARBA00022679"/>
    </source>
</evidence>
<reference evidence="10 11" key="1">
    <citation type="journal article" date="2022" name="Nat. Microbiol.">
        <title>RNA viromes from terrestrial sites across China expand environmental viral diversity.</title>
        <authorList>
            <person name="Chiapello M."/>
            <person name="Rodriguez-Romero J."/>
            <person name="Ayllon M.A."/>
            <person name="Turina M."/>
        </authorList>
    </citation>
    <scope>NUCLEOTIDE SEQUENCE [LARGE SCALE GENOMIC DNA]</scope>
    <source>
        <strain evidence="10">R9-k141_335880</strain>
    </source>
</reference>
<keyword evidence="6" id="KW-0693">Viral RNA replication</keyword>
<name>A0ABY3SU04_9VIRU</name>
<proteinExistence type="predicted"/>
<evidence type="ECO:0000256" key="2">
    <source>
        <dbReference type="ARBA" id="ARBA00022484"/>
    </source>
</evidence>
<dbReference type="EMBL" id="MZ679678">
    <property type="protein sequence ID" value="UJQ85479.1"/>
    <property type="molecule type" value="Genomic_RNA"/>
</dbReference>
<protein>
    <recommendedName>
        <fullName evidence="1">RNA-directed RNA polymerase</fullName>
        <ecNumber evidence="1">2.7.7.48</ecNumber>
    </recommendedName>
    <alternativeName>
        <fullName evidence="7">RNA replicase beta chain</fullName>
    </alternativeName>
</protein>
<keyword evidence="11" id="KW-1185">Reference proteome</keyword>
<evidence type="ECO:0000313" key="11">
    <source>
        <dbReference type="Proteomes" id="UP001059289"/>
    </source>
</evidence>
<comment type="catalytic activity">
    <reaction evidence="8">
        <text>RNA(n) + a ribonucleoside 5'-triphosphate = RNA(n+1) + diphosphate</text>
        <dbReference type="Rhea" id="RHEA:21248"/>
        <dbReference type="Rhea" id="RHEA-COMP:14527"/>
        <dbReference type="Rhea" id="RHEA-COMP:17342"/>
        <dbReference type="ChEBI" id="CHEBI:33019"/>
        <dbReference type="ChEBI" id="CHEBI:61557"/>
        <dbReference type="ChEBI" id="CHEBI:140395"/>
        <dbReference type="EC" id="2.7.7.48"/>
    </reaction>
</comment>
<organism evidence="10 11">
    <name type="scientific">Leviviridae sp</name>
    <dbReference type="NCBI Taxonomy" id="2027243"/>
    <lineage>
        <taxon>Viruses</taxon>
        <taxon>Riboviria</taxon>
        <taxon>Orthornavirae</taxon>
        <taxon>Lenarviricota</taxon>
        <taxon>Leviviricetes</taxon>
        <taxon>Norzivirales</taxon>
        <taxon>Fiersviridae</taxon>
    </lineage>
</organism>
<dbReference type="EC" id="2.7.7.48" evidence="1"/>
<keyword evidence="4" id="KW-0548">Nucleotidyltransferase</keyword>
<evidence type="ECO:0000256" key="4">
    <source>
        <dbReference type="ARBA" id="ARBA00022695"/>
    </source>
</evidence>
<accession>A0ABY3SU04</accession>
<evidence type="ECO:0000313" key="10">
    <source>
        <dbReference type="EMBL" id="UJQ85479.1"/>
    </source>
</evidence>
<dbReference type="InterPro" id="IPR005093">
    <property type="entry name" value="RNArep_beta"/>
</dbReference>
<evidence type="ECO:0000256" key="8">
    <source>
        <dbReference type="ARBA" id="ARBA00048744"/>
    </source>
</evidence>
<dbReference type="Proteomes" id="UP001059289">
    <property type="component" value="Segment"/>
</dbReference>
<dbReference type="Pfam" id="PF03431">
    <property type="entry name" value="RNA_replicase_B"/>
    <property type="match status" value="1"/>
</dbReference>